<gene>
    <name evidence="2" type="ORF">ONZ51_g36</name>
</gene>
<evidence type="ECO:0000313" key="3">
    <source>
        <dbReference type="Proteomes" id="UP001215151"/>
    </source>
</evidence>
<dbReference type="EMBL" id="JAPEVG010000001">
    <property type="protein sequence ID" value="KAJ8502281.1"/>
    <property type="molecule type" value="Genomic_DNA"/>
</dbReference>
<accession>A0AAD7U6J9</accession>
<dbReference type="AlphaFoldDB" id="A0AAD7U6J9"/>
<feature type="compositionally biased region" description="Low complexity" evidence="1">
    <location>
        <begin position="288"/>
        <end position="301"/>
    </location>
</feature>
<feature type="region of interest" description="Disordered" evidence="1">
    <location>
        <begin position="282"/>
        <end position="304"/>
    </location>
</feature>
<evidence type="ECO:0000313" key="2">
    <source>
        <dbReference type="EMBL" id="KAJ8502281.1"/>
    </source>
</evidence>
<proteinExistence type="predicted"/>
<reference evidence="2" key="1">
    <citation type="submission" date="2022-11" db="EMBL/GenBank/DDBJ databases">
        <title>Genome Sequence of Cubamyces cubensis.</title>
        <authorList>
            <person name="Buettner E."/>
        </authorList>
    </citation>
    <scope>NUCLEOTIDE SEQUENCE</scope>
    <source>
        <strain evidence="2">MPL-01</strain>
    </source>
</reference>
<evidence type="ECO:0000256" key="1">
    <source>
        <dbReference type="SAM" id="MobiDB-lite"/>
    </source>
</evidence>
<sequence>MPHTLAAVQFDPAASAYWLPRSGQLTAAKIPTTQFWAIRFHIDDSGEGDNCPNQSSVIRHAGDEDQDLTLDVPLPCANDETVCRPMYVHTAPVLRIHMFRSPPVKRVFCQFDEESLRRFKKTVRENRAALRTHWLSRQKEEWARRIAQWDDHSLPDLNTTFSEQAIDPTYMFSYLNNPQAYCFKFIYDGTACAIEKRPKIYEEMLLYAQICKDYRWKGVERTLLWIRASRKGGDDNCQREAEPLADDDERDDATKLFKRDSAVRQVAKGLRRFGFRSISVEEEEQRDASTSPTSSSDSSTTHSDDSEYTLIYRRDFAFPELAWKYPEIPLGAPRMVIFDAFGVVFTIEDIIALYIEIEALAAGKGPSIATSFATIVHSALQTLALKLAIPPQARPALIANAAASGIMKPIPYFDVELALEALSRQGLPVLVIPPHSEVTMRHLVSSLPRRNKVHPTNEPLSIHFAATPSFFKSLLAQCRSMVPHIEPKDVLLVSTSVGRVVAPASLAGHPTVLLKRHGMIASKVRFVVGHLPHTNPVPSLVVGGLMELCTKIWR</sequence>
<organism evidence="2 3">
    <name type="scientific">Trametes cubensis</name>
    <dbReference type="NCBI Taxonomy" id="1111947"/>
    <lineage>
        <taxon>Eukaryota</taxon>
        <taxon>Fungi</taxon>
        <taxon>Dikarya</taxon>
        <taxon>Basidiomycota</taxon>
        <taxon>Agaricomycotina</taxon>
        <taxon>Agaricomycetes</taxon>
        <taxon>Polyporales</taxon>
        <taxon>Polyporaceae</taxon>
        <taxon>Trametes</taxon>
    </lineage>
</organism>
<keyword evidence="3" id="KW-1185">Reference proteome</keyword>
<name>A0AAD7U6J9_9APHY</name>
<dbReference type="Proteomes" id="UP001215151">
    <property type="component" value="Unassembled WGS sequence"/>
</dbReference>
<comment type="caution">
    <text evidence="2">The sequence shown here is derived from an EMBL/GenBank/DDBJ whole genome shotgun (WGS) entry which is preliminary data.</text>
</comment>
<protein>
    <submittedName>
        <fullName evidence="2">Uncharacterized protein</fullName>
    </submittedName>
</protein>